<feature type="compositionally biased region" description="Low complexity" evidence="1">
    <location>
        <begin position="474"/>
        <end position="483"/>
    </location>
</feature>
<feature type="compositionally biased region" description="Low complexity" evidence="1">
    <location>
        <begin position="514"/>
        <end position="523"/>
    </location>
</feature>
<sequence length="747" mass="77954">MSSPLQPLFTTSPLVRPPVDTTMTAHLQGHGHDSQGQCQPFYASPISTHGSHEPPCFTPFALHAGTDKSIYNKHAGFTSASASQPSSAHPSAPPSPIFEELSFAKQPIPSSTAVSTDSEAFSSDWPGSGYASTSANGNRARSLSGAQSPSLISTLFACQSQTSVKNRAARQSQGSSSCSSSSAQRTPSLGSRCSAAAAAAKPILRRNTPSVSMSTSASEDCREFHTGSGLVPGPSPFTPGYGLAVSQVPNEQSQNAPPLKKRPSALTFAVTSPKAPSQSQCQSSFQVQTQSRSRSRSGSVSPIFSQGRTGNAGRIAPISPPSRITSWSTTTETDEQEGGYQEGEEEEGDDDDEEEEDGDDDEDRYVVDSPLPIPGHESDSDEGYQEDSEGGFTSEEDEDGNGDGGCDGTFTTAPRLRHRPSWAAVQWASTSRITGTLTPKRRAATIDSAPAYPTSTDDYEAGQAGPFDFVGLDGSSTTTSPTSRGRKTSIAIVANSKPSSNRCTRHRSPPPPSRSRASSKSVAPAPPAARSPSAAELCRRRGSASMQSEGTLANANSASACAKARGWRSDDSAFFPSRKPSVPMNSATFRLPSASTSTSAFSGHVSQQYGHGDGRPHAPRKGSLPTPGLSSRCKSILRPPSSIPMQRSSGCHPIATAAPAPAAVPGTKGQHKAKTPSVDVLAPTALARRGSEPVGGVKDAHRKDTMSSDHCHVAVDMRMGLALGRRRGLARSVTACEGQGVTARAAN</sequence>
<feature type="compositionally biased region" description="Low complexity" evidence="1">
    <location>
        <begin position="169"/>
        <end position="185"/>
    </location>
</feature>
<feature type="compositionally biased region" description="Acidic residues" evidence="1">
    <location>
        <begin position="332"/>
        <end position="363"/>
    </location>
</feature>
<protein>
    <submittedName>
        <fullName evidence="2">Uncharacterized protein</fullName>
    </submittedName>
</protein>
<dbReference type="Proteomes" id="UP000092666">
    <property type="component" value="Unassembled WGS sequence"/>
</dbReference>
<feature type="compositionally biased region" description="Acidic residues" evidence="1">
    <location>
        <begin position="379"/>
        <end position="401"/>
    </location>
</feature>
<reference evidence="3" key="2">
    <citation type="submission" date="2013-12" db="EMBL/GenBank/DDBJ databases">
        <title>Evolution of pathogenesis and genome organization in the Tremellales.</title>
        <authorList>
            <person name="Cuomo C."/>
            <person name="Litvintseva A."/>
            <person name="Heitman J."/>
            <person name="Chen Y."/>
            <person name="Sun S."/>
            <person name="Springer D."/>
            <person name="Dromer F."/>
            <person name="Young S."/>
            <person name="Zeng Q."/>
            <person name="Chapman S."/>
            <person name="Gujja S."/>
            <person name="Saif S."/>
            <person name="Birren B."/>
        </authorList>
    </citation>
    <scope>NUCLEOTIDE SEQUENCE [LARGE SCALE GENOMIC DNA]</scope>
    <source>
        <strain evidence="3">BCC8398</strain>
    </source>
</reference>
<feature type="compositionally biased region" description="Low complexity" evidence="1">
    <location>
        <begin position="277"/>
        <end position="301"/>
    </location>
</feature>
<evidence type="ECO:0000313" key="2">
    <source>
        <dbReference type="EMBL" id="OCF31617.1"/>
    </source>
</evidence>
<organism evidence="2 3">
    <name type="scientific">Kwoniella heveanensis BCC8398</name>
    <dbReference type="NCBI Taxonomy" id="1296120"/>
    <lineage>
        <taxon>Eukaryota</taxon>
        <taxon>Fungi</taxon>
        <taxon>Dikarya</taxon>
        <taxon>Basidiomycota</taxon>
        <taxon>Agaricomycotina</taxon>
        <taxon>Tremellomycetes</taxon>
        <taxon>Tremellales</taxon>
        <taxon>Cryptococcaceae</taxon>
        <taxon>Kwoniella</taxon>
    </lineage>
</organism>
<accession>A0A1B9GKU4</accession>
<feature type="compositionally biased region" description="Polar residues" evidence="1">
    <location>
        <begin position="594"/>
        <end position="609"/>
    </location>
</feature>
<feature type="region of interest" description="Disordered" evidence="1">
    <location>
        <begin position="167"/>
        <end position="190"/>
    </location>
</feature>
<feature type="compositionally biased region" description="Polar residues" evidence="1">
    <location>
        <begin position="207"/>
        <end position="218"/>
    </location>
</feature>
<dbReference type="AlphaFoldDB" id="A0A1B9GKU4"/>
<gene>
    <name evidence="2" type="ORF">I316_06817</name>
</gene>
<feature type="compositionally biased region" description="Polar residues" evidence="1">
    <location>
        <begin position="108"/>
        <end position="121"/>
    </location>
</feature>
<feature type="region of interest" description="Disordered" evidence="1">
    <location>
        <begin position="108"/>
        <end position="144"/>
    </location>
</feature>
<evidence type="ECO:0000313" key="3">
    <source>
        <dbReference type="Proteomes" id="UP000092666"/>
    </source>
</evidence>
<feature type="compositionally biased region" description="Polar residues" evidence="1">
    <location>
        <begin position="130"/>
        <end position="144"/>
    </location>
</feature>
<keyword evidence="3" id="KW-1185">Reference proteome</keyword>
<feature type="region of interest" description="Disordered" evidence="1">
    <location>
        <begin position="206"/>
        <end position="244"/>
    </location>
</feature>
<feature type="region of interest" description="Disordered" evidence="1">
    <location>
        <begin position="269"/>
        <end position="555"/>
    </location>
</feature>
<dbReference type="EMBL" id="KV700133">
    <property type="protein sequence ID" value="OCF31617.1"/>
    <property type="molecule type" value="Genomic_DNA"/>
</dbReference>
<feature type="compositionally biased region" description="Polar residues" evidence="1">
    <location>
        <begin position="427"/>
        <end position="437"/>
    </location>
</feature>
<proteinExistence type="predicted"/>
<feature type="region of interest" description="Disordered" evidence="1">
    <location>
        <begin position="594"/>
        <end position="676"/>
    </location>
</feature>
<name>A0A1B9GKU4_9TREE</name>
<reference evidence="2 3" key="1">
    <citation type="submission" date="2013-07" db="EMBL/GenBank/DDBJ databases">
        <title>The Genome Sequence of Cryptococcus heveanensis BCC8398.</title>
        <authorList>
            <consortium name="The Broad Institute Genome Sequencing Platform"/>
            <person name="Cuomo C."/>
            <person name="Litvintseva A."/>
            <person name="Chen Y."/>
            <person name="Heitman J."/>
            <person name="Sun S."/>
            <person name="Springer D."/>
            <person name="Dromer F."/>
            <person name="Young S.K."/>
            <person name="Zeng Q."/>
            <person name="Gargeya S."/>
            <person name="Fitzgerald M."/>
            <person name="Abouelleil A."/>
            <person name="Alvarado L."/>
            <person name="Berlin A.M."/>
            <person name="Chapman S.B."/>
            <person name="Dewar J."/>
            <person name="Goldberg J."/>
            <person name="Griggs A."/>
            <person name="Gujja S."/>
            <person name="Hansen M."/>
            <person name="Howarth C."/>
            <person name="Imamovic A."/>
            <person name="Larimer J."/>
            <person name="McCowan C."/>
            <person name="Murphy C."/>
            <person name="Pearson M."/>
            <person name="Priest M."/>
            <person name="Roberts A."/>
            <person name="Saif S."/>
            <person name="Shea T."/>
            <person name="Sykes S."/>
            <person name="Wortman J."/>
            <person name="Nusbaum C."/>
            <person name="Birren B."/>
        </authorList>
    </citation>
    <scope>NUCLEOTIDE SEQUENCE [LARGE SCALE GENOMIC DNA]</scope>
    <source>
        <strain evidence="2 3">BCC8398</strain>
    </source>
</reference>
<dbReference type="STRING" id="1296120.A0A1B9GKU4"/>
<evidence type="ECO:0000256" key="1">
    <source>
        <dbReference type="SAM" id="MobiDB-lite"/>
    </source>
</evidence>
<dbReference type="OrthoDB" id="2573341at2759"/>
<feature type="compositionally biased region" description="Low complexity" evidence="1">
    <location>
        <begin position="653"/>
        <end position="665"/>
    </location>
</feature>